<accession>A0A9E7SSJ4</accession>
<protein>
    <submittedName>
        <fullName evidence="2">Virion structural protein</fullName>
    </submittedName>
</protein>
<dbReference type="InterPro" id="IPR046787">
    <property type="entry name" value="DnaT_2"/>
</dbReference>
<keyword evidence="3" id="KW-1185">Reference proteome</keyword>
<dbReference type="KEGG" id="vg:79585794"/>
<dbReference type="GeneID" id="79585794"/>
<feature type="domain" description="Putative DnaT-like" evidence="1">
    <location>
        <begin position="11"/>
        <end position="162"/>
    </location>
</feature>
<dbReference type="Pfam" id="PF20557">
    <property type="entry name" value="DnaT_2"/>
    <property type="match status" value="1"/>
</dbReference>
<evidence type="ECO:0000313" key="3">
    <source>
        <dbReference type="Proteomes" id="UP001056518"/>
    </source>
</evidence>
<evidence type="ECO:0000259" key="1">
    <source>
        <dbReference type="Pfam" id="PF20557"/>
    </source>
</evidence>
<sequence>MAFKQQNKDGTVEGANAYTDPATVRAYWLDRGVDLSSKSDQELEAAIINATTYLDARYSWIGWQLYRLQGTQWPRGGLPTSFLRGIPPALVQVTCMVANRALSGKPLMPDPTFDPSGQKVTQATKKVGPIEVSNTYAESTWGNPAATVPQFPEVTLTLQAAGMIQSGNSGRVARG</sequence>
<evidence type="ECO:0000313" key="2">
    <source>
        <dbReference type="EMBL" id="UTC27968.1"/>
    </source>
</evidence>
<organism evidence="2 3">
    <name type="scientific">Stenotrophomonas phage A1432</name>
    <dbReference type="NCBI Taxonomy" id="2930315"/>
    <lineage>
        <taxon>Viruses</taxon>
        <taxon>Duplodnaviria</taxon>
        <taxon>Heunggongvirae</taxon>
        <taxon>Uroviricota</taxon>
        <taxon>Caudoviricetes</taxon>
        <taxon>Mesyanzhinovviridae</taxon>
        <taxon>Bradleyvirinae</taxon>
        <taxon>Ghuizhouvirus</taxon>
        <taxon>Ghuizhouvirus A1432</taxon>
    </lineage>
</organism>
<reference evidence="2" key="1">
    <citation type="submission" date="2022-03" db="EMBL/GenBank/DDBJ databases">
        <authorList>
            <person name="Xu M."/>
        </authorList>
    </citation>
    <scope>NUCLEOTIDE SEQUENCE</scope>
</reference>
<dbReference type="RefSeq" id="YP_010738423.1">
    <property type="nucleotide sequence ID" value="NC_073027.1"/>
</dbReference>
<proteinExistence type="predicted"/>
<dbReference type="EMBL" id="ON005621">
    <property type="protein sequence ID" value="UTC27968.1"/>
    <property type="molecule type" value="Genomic_DNA"/>
</dbReference>
<dbReference type="Proteomes" id="UP001056518">
    <property type="component" value="Segment"/>
</dbReference>
<name>A0A9E7SSJ4_9CAUD</name>